<gene>
    <name evidence="1" type="ORF">SAMN05414137_101226</name>
</gene>
<evidence type="ECO:0000313" key="2">
    <source>
        <dbReference type="Proteomes" id="UP000183015"/>
    </source>
</evidence>
<accession>A0A1H7FEG4</accession>
<dbReference type="OrthoDB" id="3872283at2"/>
<keyword evidence="2" id="KW-1185">Reference proteome</keyword>
<dbReference type="Proteomes" id="UP000183015">
    <property type="component" value="Unassembled WGS sequence"/>
</dbReference>
<dbReference type="eggNOG" id="ENOG5033TDX">
    <property type="taxonomic scope" value="Bacteria"/>
</dbReference>
<dbReference type="InterPro" id="IPR025968">
    <property type="entry name" value="YwqJ_deaminase"/>
</dbReference>
<dbReference type="RefSeq" id="WP_042442116.1">
    <property type="nucleotide sequence ID" value="NZ_BBPN01000002.1"/>
</dbReference>
<protein>
    <submittedName>
        <fullName evidence="1">YwqJ-like deaminase</fullName>
    </submittedName>
</protein>
<dbReference type="Pfam" id="PF14431">
    <property type="entry name" value="YwqJ-deaminase"/>
    <property type="match status" value="1"/>
</dbReference>
<organism evidence="1 2">
    <name type="scientific">Streptacidiphilus jiangxiensis</name>
    <dbReference type="NCBI Taxonomy" id="235985"/>
    <lineage>
        <taxon>Bacteria</taxon>
        <taxon>Bacillati</taxon>
        <taxon>Actinomycetota</taxon>
        <taxon>Actinomycetes</taxon>
        <taxon>Kitasatosporales</taxon>
        <taxon>Streptomycetaceae</taxon>
        <taxon>Streptacidiphilus</taxon>
    </lineage>
</organism>
<sequence length="155" mass="17231">METTHHQRRHAPAPLLRHRRDSLMPIVAAALSVRGDTYTHVSEKSEPPLLHPLVGEFLAGLPVEHRERYTGRCPEAVLLSQFLDQTESGRSGRAARKSFGEGDARKALRGAKMTTVRIREEGDPAHGTHQPPCRSCEPLLAHFGVKTISLHPRTK</sequence>
<proteinExistence type="predicted"/>
<dbReference type="EMBL" id="FOAZ01000001">
    <property type="protein sequence ID" value="SEK24573.1"/>
    <property type="molecule type" value="Genomic_DNA"/>
</dbReference>
<dbReference type="AlphaFoldDB" id="A0A1H7FEG4"/>
<dbReference type="STRING" id="235985.SAMN05414137_101226"/>
<name>A0A1H7FEG4_STRJI</name>
<evidence type="ECO:0000313" key="1">
    <source>
        <dbReference type="EMBL" id="SEK24573.1"/>
    </source>
</evidence>
<reference evidence="2" key="1">
    <citation type="submission" date="2016-10" db="EMBL/GenBank/DDBJ databases">
        <authorList>
            <person name="Varghese N."/>
        </authorList>
    </citation>
    <scope>NUCLEOTIDE SEQUENCE [LARGE SCALE GENOMIC DNA]</scope>
    <source>
        <strain evidence="2">DSM 45096 / BCRC 16803 / CGMCC 4.1857 / CIP 109030 / JCM 12277 / KCTC 19219 / NBRC 100920 / 33214</strain>
    </source>
</reference>